<dbReference type="EMBL" id="JAKEVZ010000001">
    <property type="protein sequence ID" value="MCF1749686.1"/>
    <property type="molecule type" value="Genomic_DNA"/>
</dbReference>
<accession>A0ABS9BQ40</accession>
<gene>
    <name evidence="1" type="ORF">L0U89_01280</name>
</gene>
<proteinExistence type="predicted"/>
<name>A0ABS9BQ40_9BACT</name>
<dbReference type="Proteomes" id="UP001201449">
    <property type="component" value="Unassembled WGS sequence"/>
</dbReference>
<reference evidence="1 2" key="1">
    <citation type="submission" date="2022-01" db="EMBL/GenBank/DDBJ databases">
        <title>Mariniradius saccharolyticus sp. nov., isolated from sediment of a river.</title>
        <authorList>
            <person name="Liu H."/>
        </authorList>
    </citation>
    <scope>NUCLEOTIDE SEQUENCE [LARGE SCALE GENOMIC DNA]</scope>
    <source>
        <strain evidence="1 2">RY-2</strain>
    </source>
</reference>
<comment type="caution">
    <text evidence="1">The sequence shown here is derived from an EMBL/GenBank/DDBJ whole genome shotgun (WGS) entry which is preliminary data.</text>
</comment>
<keyword evidence="2" id="KW-1185">Reference proteome</keyword>
<organism evidence="1 2">
    <name type="scientific">Mariniradius sediminis</name>
    <dbReference type="NCBI Taxonomy" id="2909237"/>
    <lineage>
        <taxon>Bacteria</taxon>
        <taxon>Pseudomonadati</taxon>
        <taxon>Bacteroidota</taxon>
        <taxon>Cytophagia</taxon>
        <taxon>Cytophagales</taxon>
        <taxon>Cyclobacteriaceae</taxon>
        <taxon>Mariniradius</taxon>
    </lineage>
</organism>
<evidence type="ECO:0000313" key="1">
    <source>
        <dbReference type="EMBL" id="MCF1749686.1"/>
    </source>
</evidence>
<dbReference type="RefSeq" id="WP_234859855.1">
    <property type="nucleotide sequence ID" value="NZ_JAKEVZ010000001.1"/>
</dbReference>
<sequence>MYTKSNLFALYFLLTLCYYSCDPKEEPATPEKWEKVEGFQEGLSFAREIDGKLFAAARSRVFANASAGGPNDFSELSLFMQSMPPYRLPLSDRLMAAINPSQLFILPAGNSNQENALTLNMRDIDPEFTEFHFLHYYLCEQISINPDGTVMVPYRSAKDGKQKNTPDFLWVKTAVNAGKVELLEYKLIKEEFFAGISTIRILKDFPSFTRVTLDGKTFDIDRAGNLELRFERFAKSVQVGDEIITFARPMPFDNLPWEVYKSDLSGKNNQLLGTYSSSQISPLDNFILSQMADNLFSVDGKIILNNLDAIYRIDIKSEGIKLIELENEGLQNAQITSITQLDNSSIYVTAVCDSFTFNNCGGFTKSLENFFNPKKTQPQR</sequence>
<protein>
    <submittedName>
        <fullName evidence="1">Uncharacterized protein</fullName>
    </submittedName>
</protein>
<evidence type="ECO:0000313" key="2">
    <source>
        <dbReference type="Proteomes" id="UP001201449"/>
    </source>
</evidence>